<dbReference type="Pfam" id="PF05600">
    <property type="entry name" value="CDK5RAP3"/>
    <property type="match status" value="1"/>
</dbReference>
<comment type="similarity">
    <text evidence="1">Belongs to the CDK5RAP3 family.</text>
</comment>
<evidence type="ECO:0008006" key="4">
    <source>
        <dbReference type="Google" id="ProtNLM"/>
    </source>
</evidence>
<dbReference type="GO" id="GO:0007346">
    <property type="term" value="P:regulation of mitotic cell cycle"/>
    <property type="evidence" value="ECO:0007669"/>
    <property type="project" value="TreeGrafter"/>
</dbReference>
<dbReference type="EMBL" id="HBEC01035590">
    <property type="protein sequence ID" value="CAD8302352.1"/>
    <property type="molecule type" value="Transcribed_RNA"/>
</dbReference>
<sequence length="589" mass="61162">MAEPAIVRKVGEGVDRPTAEWELPIDVNYQKLTDFLVARQKLPKDWHKRLQAINAKANAALKEAPAEALSKLPGGADGAPMDYARAVQLRDVFAATTDRGLFGGLTGHAGTWDKIVKAYENQAVFLGESAQMLVQNADYEIPFLRKQAQRCDAQVTDCQRRHAEYVRSAGQCAANFKAECERLGVDPTDVRGSLRGLAKELPQNLEKVADAVQTDKLGEAVAYYKAFSRYAHGTPDAEEMLPTLAEVREERTAPPANSASASGNGGEAAAPALNIDWGIDLGTGGVDGGSGGDAPAGIDWDMDLGGGGGAGGSAADGADGGDGATAEISWDIDLSAAAADAAAASEQPVASASASGSSKAVEVEWGIDLAGEGADVAAPALDIDWDIGAGSAGATDAAAQPASDSGAAAASTTGRGALLARLECDSDYRAHLLDNLQELRAFLHQRKAEMDAAAGELLGAQLPGDVQSVDTLVLAHLLRAADAAVAAACDARLRQLLMLSSSARYFERTAGALERKAGQEARMLAAAAEADRRRREAQAQLSSLAPKLSELVARTRGVKAAAEAALSRVFGRRVNVLGEINTVLSSTVL</sequence>
<accession>A0A7R9Z3H7</accession>
<dbReference type="PANTHER" id="PTHR14894">
    <property type="entry name" value="CDK5 REGULATORY SUBUNIT-ASSOCIATED PROTEIN 3"/>
    <property type="match status" value="1"/>
</dbReference>
<dbReference type="InterPro" id="IPR008491">
    <property type="entry name" value="CDK5RAP3"/>
</dbReference>
<evidence type="ECO:0000313" key="3">
    <source>
        <dbReference type="EMBL" id="CAD8302352.1"/>
    </source>
</evidence>
<reference evidence="3" key="1">
    <citation type="submission" date="2021-01" db="EMBL/GenBank/DDBJ databases">
        <authorList>
            <person name="Corre E."/>
            <person name="Pelletier E."/>
            <person name="Niang G."/>
            <person name="Scheremetjew M."/>
            <person name="Finn R."/>
            <person name="Kale V."/>
            <person name="Holt S."/>
            <person name="Cochrane G."/>
            <person name="Meng A."/>
            <person name="Brown T."/>
            <person name="Cohen L."/>
        </authorList>
    </citation>
    <scope>NUCLEOTIDE SEQUENCE</scope>
    <source>
        <strain evidence="3">CCMP219</strain>
    </source>
</reference>
<gene>
    <name evidence="3" type="ORF">CEUR00632_LOCUS16521</name>
</gene>
<evidence type="ECO:0000256" key="1">
    <source>
        <dbReference type="ARBA" id="ARBA00007478"/>
    </source>
</evidence>
<dbReference type="PANTHER" id="PTHR14894:SF0">
    <property type="entry name" value="CDK5 REGULATORY SUBUNIT-ASSOCIATED PROTEIN 3"/>
    <property type="match status" value="1"/>
</dbReference>
<dbReference type="GO" id="GO:0012505">
    <property type="term" value="C:endomembrane system"/>
    <property type="evidence" value="ECO:0007669"/>
    <property type="project" value="TreeGrafter"/>
</dbReference>
<evidence type="ECO:0000256" key="2">
    <source>
        <dbReference type="SAM" id="MobiDB-lite"/>
    </source>
</evidence>
<feature type="region of interest" description="Disordered" evidence="2">
    <location>
        <begin position="286"/>
        <end position="324"/>
    </location>
</feature>
<dbReference type="AlphaFoldDB" id="A0A7R9Z3H7"/>
<proteinExistence type="inferred from homology"/>
<name>A0A7R9Z3H7_9CHLO</name>
<protein>
    <recommendedName>
        <fullName evidence="4">CDK5RAP3-like protein</fullName>
    </recommendedName>
</protein>
<organism evidence="3">
    <name type="scientific">Chlamydomonas euryale</name>
    <dbReference type="NCBI Taxonomy" id="1486919"/>
    <lineage>
        <taxon>Eukaryota</taxon>
        <taxon>Viridiplantae</taxon>
        <taxon>Chlorophyta</taxon>
        <taxon>core chlorophytes</taxon>
        <taxon>Chlorophyceae</taxon>
        <taxon>CS clade</taxon>
        <taxon>Chlamydomonadales</taxon>
        <taxon>Chlamydomonadaceae</taxon>
        <taxon>Chlamydomonas</taxon>
    </lineage>
</organism>
<feature type="compositionally biased region" description="Gly residues" evidence="2">
    <location>
        <begin position="304"/>
        <end position="323"/>
    </location>
</feature>